<dbReference type="Pfam" id="PF07931">
    <property type="entry name" value="CPT"/>
    <property type="match status" value="1"/>
</dbReference>
<dbReference type="Gene3D" id="3.40.50.300">
    <property type="entry name" value="P-loop containing nucleotide triphosphate hydrolases"/>
    <property type="match status" value="1"/>
</dbReference>
<accession>A0ABU4X7S6</accession>
<comment type="caution">
    <text evidence="2">The sequence shown here is derived from an EMBL/GenBank/DDBJ whole genome shotgun (WGS) entry which is preliminary data.</text>
</comment>
<evidence type="ECO:0000313" key="3">
    <source>
        <dbReference type="Proteomes" id="UP001271780"/>
    </source>
</evidence>
<sequence length="224" mass="24317">MDGQIIILNGAPRSGKSSIAAAIQATFDGVWINLGVDAYAQMTPPRLRPGIGLRPGGERPDIEAFVPRLYAALYDSIAAHSRLGLDVVTDVGHHDAHSGPLDILPDCARRLDGLPVLFVGVRCPIEAILQRRAASATDGTYVTGSDEDPIPRPVRLWQEEVHKPGIYDLEVDTSWLGPEGCAEAIRQRLLAGPKPLAFRRLGQMRAKGKDSDRRSPVPRLPRKG</sequence>
<evidence type="ECO:0000256" key="1">
    <source>
        <dbReference type="SAM" id="MobiDB-lite"/>
    </source>
</evidence>
<dbReference type="InterPro" id="IPR012853">
    <property type="entry name" value="CPT"/>
</dbReference>
<proteinExistence type="predicted"/>
<protein>
    <submittedName>
        <fullName evidence="2">Chloramphenicol phosphotransferase</fullName>
    </submittedName>
</protein>
<keyword evidence="3" id="KW-1185">Reference proteome</keyword>
<dbReference type="RefSeq" id="WP_320315070.1">
    <property type="nucleotide sequence ID" value="NZ_JAVIIX010000001.1"/>
</dbReference>
<dbReference type="SUPFAM" id="SSF52540">
    <property type="entry name" value="P-loop containing nucleoside triphosphate hydrolases"/>
    <property type="match status" value="1"/>
</dbReference>
<feature type="region of interest" description="Disordered" evidence="1">
    <location>
        <begin position="201"/>
        <end position="224"/>
    </location>
</feature>
<dbReference type="PIRSF" id="PIRSF007531">
    <property type="entry name" value="CPT"/>
    <property type="match status" value="1"/>
</dbReference>
<dbReference type="Proteomes" id="UP001271780">
    <property type="component" value="Unassembled WGS sequence"/>
</dbReference>
<reference evidence="2 3" key="1">
    <citation type="submission" date="2023-08" db="EMBL/GenBank/DDBJ databases">
        <title>Implementing the SeqCode for naming new Mesorhizobium species isolated from Vachellia karroo root nodules.</title>
        <authorList>
            <person name="Van Lill M."/>
        </authorList>
    </citation>
    <scope>NUCLEOTIDE SEQUENCE [LARGE SCALE GENOMIC DNA]</scope>
    <source>
        <strain evidence="2 3">VK23A</strain>
    </source>
</reference>
<evidence type="ECO:0000313" key="2">
    <source>
        <dbReference type="EMBL" id="MDX8470850.1"/>
    </source>
</evidence>
<dbReference type="EMBL" id="JAVIIZ010000001">
    <property type="protein sequence ID" value="MDX8470850.1"/>
    <property type="molecule type" value="Genomic_DNA"/>
</dbReference>
<gene>
    <name evidence="2" type="ORF">RFM27_02035</name>
</gene>
<dbReference type="InterPro" id="IPR027417">
    <property type="entry name" value="P-loop_NTPase"/>
</dbReference>
<organism evidence="2 3">
    <name type="scientific">Mesorhizobium dulcispinae</name>
    <dbReference type="NCBI Taxonomy" id="3072316"/>
    <lineage>
        <taxon>Bacteria</taxon>
        <taxon>Pseudomonadati</taxon>
        <taxon>Pseudomonadota</taxon>
        <taxon>Alphaproteobacteria</taxon>
        <taxon>Hyphomicrobiales</taxon>
        <taxon>Phyllobacteriaceae</taxon>
        <taxon>Mesorhizobium</taxon>
    </lineage>
</organism>
<name>A0ABU4X7S6_9HYPH</name>